<dbReference type="InterPro" id="IPR007864">
    <property type="entry name" value="UreE_C_dom"/>
</dbReference>
<evidence type="ECO:0000256" key="1">
    <source>
        <dbReference type="ARBA" id="ARBA00004496"/>
    </source>
</evidence>
<feature type="domain" description="UreE urease accessory N-terminal" evidence="7">
    <location>
        <begin position="6"/>
        <end position="69"/>
    </location>
</feature>
<dbReference type="AlphaFoldDB" id="A0A2T4JHP1"/>
<dbReference type="Pfam" id="PF02814">
    <property type="entry name" value="UreE_N"/>
    <property type="match status" value="1"/>
</dbReference>
<comment type="function">
    <text evidence="5">Involved in urease metallocenter assembly. Binds nickel. Probably functions as a nickel donor during metallocenter assembly.</text>
</comment>
<gene>
    <name evidence="5" type="primary">ureE</name>
    <name evidence="8" type="ORF">C5F46_09315</name>
</gene>
<dbReference type="RefSeq" id="WP_107325087.1">
    <property type="nucleotide sequence ID" value="NZ_NHSP01000055.1"/>
</dbReference>
<comment type="caution">
    <text evidence="8">The sequence shown here is derived from an EMBL/GenBank/DDBJ whole genome shotgun (WGS) entry which is preliminary data.</text>
</comment>
<dbReference type="Gene3D" id="3.30.70.790">
    <property type="entry name" value="UreE, C-terminal domain"/>
    <property type="match status" value="1"/>
</dbReference>
<dbReference type="EMBL" id="PZKF01000018">
    <property type="protein sequence ID" value="PTE17434.1"/>
    <property type="molecule type" value="Genomic_DNA"/>
</dbReference>
<dbReference type="OrthoDB" id="9802215at2"/>
<dbReference type="Gene3D" id="2.60.260.20">
    <property type="entry name" value="Urease metallochaperone UreE, N-terminal domain"/>
    <property type="match status" value="1"/>
</dbReference>
<proteinExistence type="inferred from homology"/>
<evidence type="ECO:0000313" key="9">
    <source>
        <dbReference type="Proteomes" id="UP000241899"/>
    </source>
</evidence>
<keyword evidence="4 5" id="KW-0143">Chaperone</keyword>
<reference evidence="8 9" key="1">
    <citation type="submission" date="2018-03" db="EMBL/GenBank/DDBJ databases">
        <title>Rhodobacter veldkampii.</title>
        <authorList>
            <person name="Meyer T.E."/>
            <person name="Miller S."/>
            <person name="Lodha T."/>
            <person name="Gandham S."/>
            <person name="Chintalapati S."/>
            <person name="Chintalapati V.R."/>
        </authorList>
    </citation>
    <scope>NUCLEOTIDE SEQUENCE [LARGE SCALE GENOMIC DNA]</scope>
    <source>
        <strain evidence="8 9">DSM 11550</strain>
    </source>
</reference>
<sequence>MTHIPHTHDVLRAGQWQGASDLVTLGYEDRFLRRKRLETAGGQAFLVDLAETVSLNHGDAFRLPDGQIIEVIAAEEDLIAVVGDLPRLAWHIGNRHTPCQIESDRLVIARDRVLERMLEGLGASLTPVQEPFTPEGGAYGHGRTMGHDHDHGHDTHGKRHVHHHVAHLHTADEDDLDEPDVPASNA</sequence>
<evidence type="ECO:0000256" key="5">
    <source>
        <dbReference type="HAMAP-Rule" id="MF_00822"/>
    </source>
</evidence>
<evidence type="ECO:0000259" key="7">
    <source>
        <dbReference type="SMART" id="SM00988"/>
    </source>
</evidence>
<dbReference type="GO" id="GO:0065003">
    <property type="term" value="P:protein-containing complex assembly"/>
    <property type="evidence" value="ECO:0007669"/>
    <property type="project" value="InterPro"/>
</dbReference>
<name>A0A2T4JHP1_9RHOB</name>
<evidence type="ECO:0000256" key="2">
    <source>
        <dbReference type="ARBA" id="ARBA00022490"/>
    </source>
</evidence>
<dbReference type="NCBIfam" id="NF009758">
    <property type="entry name" value="PRK13261.2-4"/>
    <property type="match status" value="1"/>
</dbReference>
<dbReference type="SUPFAM" id="SSF69287">
    <property type="entry name" value="Urease metallochaperone UreE, N-terminal domain"/>
    <property type="match status" value="1"/>
</dbReference>
<dbReference type="GO" id="GO:0006457">
    <property type="term" value="P:protein folding"/>
    <property type="evidence" value="ECO:0007669"/>
    <property type="project" value="InterPro"/>
</dbReference>
<dbReference type="InterPro" id="IPR036118">
    <property type="entry name" value="UreE_N_sf"/>
</dbReference>
<dbReference type="InterPro" id="IPR012406">
    <property type="entry name" value="UreE"/>
</dbReference>
<dbReference type="GO" id="GO:0051082">
    <property type="term" value="F:unfolded protein binding"/>
    <property type="evidence" value="ECO:0007669"/>
    <property type="project" value="UniProtKB-UniRule"/>
</dbReference>
<comment type="subcellular location">
    <subcellularLocation>
        <location evidence="1 5">Cytoplasm</location>
    </subcellularLocation>
</comment>
<organism evidence="8 9">
    <name type="scientific">Phaeovulum veldkampii DSM 11550</name>
    <dbReference type="NCBI Taxonomy" id="1185920"/>
    <lineage>
        <taxon>Bacteria</taxon>
        <taxon>Pseudomonadati</taxon>
        <taxon>Pseudomonadota</taxon>
        <taxon>Alphaproteobacteria</taxon>
        <taxon>Rhodobacterales</taxon>
        <taxon>Paracoccaceae</taxon>
        <taxon>Phaeovulum</taxon>
    </lineage>
</organism>
<dbReference type="SMART" id="SM00988">
    <property type="entry name" value="UreE_N"/>
    <property type="match status" value="1"/>
</dbReference>
<evidence type="ECO:0000256" key="3">
    <source>
        <dbReference type="ARBA" id="ARBA00022596"/>
    </source>
</evidence>
<dbReference type="CDD" id="cd00571">
    <property type="entry name" value="UreE"/>
    <property type="match status" value="1"/>
</dbReference>
<dbReference type="SUPFAM" id="SSF69737">
    <property type="entry name" value="Urease metallochaperone UreE, C-terminal domain"/>
    <property type="match status" value="1"/>
</dbReference>
<dbReference type="HAMAP" id="MF_00822">
    <property type="entry name" value="UreE"/>
    <property type="match status" value="1"/>
</dbReference>
<dbReference type="Proteomes" id="UP000241899">
    <property type="component" value="Unassembled WGS sequence"/>
</dbReference>
<keyword evidence="9" id="KW-1185">Reference proteome</keyword>
<dbReference type="GO" id="GO:0016151">
    <property type="term" value="F:nickel cation binding"/>
    <property type="evidence" value="ECO:0007669"/>
    <property type="project" value="UniProtKB-UniRule"/>
</dbReference>
<dbReference type="GO" id="GO:0005737">
    <property type="term" value="C:cytoplasm"/>
    <property type="evidence" value="ECO:0007669"/>
    <property type="project" value="UniProtKB-SubCell"/>
</dbReference>
<keyword evidence="2 5" id="KW-0963">Cytoplasm</keyword>
<comment type="similarity">
    <text evidence="5">Belongs to the UreE family.</text>
</comment>
<dbReference type="Pfam" id="PF05194">
    <property type="entry name" value="UreE_C"/>
    <property type="match status" value="1"/>
</dbReference>
<keyword evidence="3 5" id="KW-0533">Nickel</keyword>
<evidence type="ECO:0000256" key="4">
    <source>
        <dbReference type="ARBA" id="ARBA00023186"/>
    </source>
</evidence>
<feature type="compositionally biased region" description="Basic and acidic residues" evidence="6">
    <location>
        <begin position="145"/>
        <end position="155"/>
    </location>
</feature>
<protein>
    <recommendedName>
        <fullName evidence="5">Urease accessory protein UreE</fullName>
    </recommendedName>
</protein>
<evidence type="ECO:0000256" key="6">
    <source>
        <dbReference type="SAM" id="MobiDB-lite"/>
    </source>
</evidence>
<evidence type="ECO:0000313" key="8">
    <source>
        <dbReference type="EMBL" id="PTE17434.1"/>
    </source>
</evidence>
<accession>A0A2T4JHP1</accession>
<dbReference type="InterPro" id="IPR004029">
    <property type="entry name" value="UreE_N"/>
</dbReference>
<feature type="region of interest" description="Disordered" evidence="6">
    <location>
        <begin position="126"/>
        <end position="164"/>
    </location>
</feature>
<dbReference type="GO" id="GO:0019627">
    <property type="term" value="P:urea metabolic process"/>
    <property type="evidence" value="ECO:0007669"/>
    <property type="project" value="InterPro"/>
</dbReference>